<evidence type="ECO:0000256" key="2">
    <source>
        <dbReference type="SAM" id="Phobius"/>
    </source>
</evidence>
<dbReference type="AlphaFoldDB" id="A0A8J7UMR9"/>
<keyword evidence="2" id="KW-1133">Transmembrane helix</keyword>
<feature type="transmembrane region" description="Helical" evidence="2">
    <location>
        <begin position="56"/>
        <end position="76"/>
    </location>
</feature>
<feature type="transmembrane region" description="Helical" evidence="2">
    <location>
        <begin position="16"/>
        <end position="35"/>
    </location>
</feature>
<dbReference type="RefSeq" id="WP_209544376.1">
    <property type="nucleotide sequence ID" value="NZ_BAAADX010000001.1"/>
</dbReference>
<reference evidence="3 4" key="1">
    <citation type="submission" date="2021-03" db="EMBL/GenBank/DDBJ databases">
        <title>Genomic Encyclopedia of Type Strains, Phase IV (KMG-IV): sequencing the most valuable type-strain genomes for metagenomic binning, comparative biology and taxonomic classification.</title>
        <authorList>
            <person name="Goeker M."/>
        </authorList>
    </citation>
    <scope>NUCLEOTIDE SEQUENCE [LARGE SCALE GENOMIC DNA]</scope>
    <source>
        <strain evidence="3 4">DSM 12287</strain>
    </source>
</reference>
<keyword evidence="2" id="KW-0472">Membrane</keyword>
<accession>A0A8J7UMR9</accession>
<feature type="compositionally biased region" description="Basic and acidic residues" evidence="1">
    <location>
        <begin position="103"/>
        <end position="115"/>
    </location>
</feature>
<gene>
    <name evidence="3" type="ORF">J2744_000618</name>
</gene>
<sequence length="137" mass="15440">MMGLRRLITGHRYNPYLFAFVGGVALVLFTLSFFIELRIIIESPRYGDITSVISTIWKTILGLTTIGSFILAAYNYQTESDNSDGPATGFTIQGQNHNIDFHLHVDDTPESSRESEDTESTEDEVTEGESEEREIRD</sequence>
<protein>
    <submittedName>
        <fullName evidence="3">Uncharacterized protein</fullName>
    </submittedName>
</protein>
<comment type="caution">
    <text evidence="3">The sequence shown here is derived from an EMBL/GenBank/DDBJ whole genome shotgun (WGS) entry which is preliminary data.</text>
</comment>
<proteinExistence type="predicted"/>
<feature type="compositionally biased region" description="Acidic residues" evidence="1">
    <location>
        <begin position="116"/>
        <end position="137"/>
    </location>
</feature>
<dbReference type="Proteomes" id="UP000770586">
    <property type="component" value="Unassembled WGS sequence"/>
</dbReference>
<keyword evidence="4" id="KW-1185">Reference proteome</keyword>
<keyword evidence="2" id="KW-0812">Transmembrane</keyword>
<dbReference type="EMBL" id="JAGGKE010000002">
    <property type="protein sequence ID" value="MBP1900960.1"/>
    <property type="molecule type" value="Genomic_DNA"/>
</dbReference>
<evidence type="ECO:0000313" key="3">
    <source>
        <dbReference type="EMBL" id="MBP1900960.1"/>
    </source>
</evidence>
<evidence type="ECO:0000256" key="1">
    <source>
        <dbReference type="SAM" id="MobiDB-lite"/>
    </source>
</evidence>
<feature type="region of interest" description="Disordered" evidence="1">
    <location>
        <begin position="103"/>
        <end position="137"/>
    </location>
</feature>
<organism evidence="3 4">
    <name type="scientific">Halorubrum trapanicum</name>
    <dbReference type="NCBI Taxonomy" id="29284"/>
    <lineage>
        <taxon>Archaea</taxon>
        <taxon>Methanobacteriati</taxon>
        <taxon>Methanobacteriota</taxon>
        <taxon>Stenosarchaea group</taxon>
        <taxon>Halobacteria</taxon>
        <taxon>Halobacteriales</taxon>
        <taxon>Haloferacaceae</taxon>
        <taxon>Halorubrum</taxon>
    </lineage>
</organism>
<name>A0A8J7UMR9_9EURY</name>
<evidence type="ECO:0000313" key="4">
    <source>
        <dbReference type="Proteomes" id="UP000770586"/>
    </source>
</evidence>
<dbReference type="OrthoDB" id="275710at2157"/>